<evidence type="ECO:0000256" key="6">
    <source>
        <dbReference type="SAM" id="Phobius"/>
    </source>
</evidence>
<evidence type="ECO:0000313" key="8">
    <source>
        <dbReference type="EMBL" id="GII45686.1"/>
    </source>
</evidence>
<feature type="transmembrane region" description="Helical" evidence="6">
    <location>
        <begin position="133"/>
        <end position="152"/>
    </location>
</feature>
<comment type="caution">
    <text evidence="8">The sequence shown here is derived from an EMBL/GenBank/DDBJ whole genome shotgun (WGS) entry which is preliminary data.</text>
</comment>
<feature type="transmembrane region" description="Helical" evidence="6">
    <location>
        <begin position="467"/>
        <end position="488"/>
    </location>
</feature>
<sequence>MSLGLQNARTEKGVARLDAYLDRQASVALPLVAAYLVMLAVFVALGVSVALPDVGVVVLVAVVLAVLGLRSRPDEQTLFSWLIVITFLIPQSLIIKPLGQVGQPVLLVAGLCMLFWVFGRCDLRLGLDLGRQPIRFVVLLYVLATLCAYIAGQVRGMSPLEASGADAAMLSLPCFCGILLFVVDGVRTVEGVIKIMKLLVAGAVTLVITAFLQYFSVADLYRTMRLPGLTFHDTEDVDALHRSGFYRVQGLAGHPIEYGVIVGMVLPIALHLALHIDRPRKDRWWLATALLAIGLPLAVSRSGVLTAIVSLTIYLVSVNIRWVLNMLPLAVGGLLALGAAFPGLLGSIRSLFFVSNLQSDPSIAGRTDDLPAVLATWAEHPFFGIGPGTYIPKLYRILDNEYLYTLATMGALGVLALLSIFVVGYLLARRVQRVAVDPKVRGMGQALAASIAGAAVASFTFDAFGYKIMFVTTLTIVACTGALWRLAVRDQETARVHIGSTALHRPTGQERRPVPSRGAGLPAGADLQ</sequence>
<dbReference type="InterPro" id="IPR051533">
    <property type="entry name" value="WaaL-like"/>
</dbReference>
<evidence type="ECO:0000259" key="7">
    <source>
        <dbReference type="Pfam" id="PF04932"/>
    </source>
</evidence>
<evidence type="ECO:0000256" key="1">
    <source>
        <dbReference type="ARBA" id="ARBA00004141"/>
    </source>
</evidence>
<feature type="transmembrane region" description="Helical" evidence="6">
    <location>
        <begin position="27"/>
        <end position="48"/>
    </location>
</feature>
<gene>
    <name evidence="8" type="ORF">Psi02_21100</name>
</gene>
<evidence type="ECO:0000256" key="5">
    <source>
        <dbReference type="SAM" id="MobiDB-lite"/>
    </source>
</evidence>
<evidence type="ECO:0000313" key="9">
    <source>
        <dbReference type="Proteomes" id="UP000644610"/>
    </source>
</evidence>
<protein>
    <recommendedName>
        <fullName evidence="7">O-antigen ligase-related domain-containing protein</fullName>
    </recommendedName>
</protein>
<evidence type="ECO:0000256" key="2">
    <source>
        <dbReference type="ARBA" id="ARBA00022692"/>
    </source>
</evidence>
<keyword evidence="3 6" id="KW-1133">Transmembrane helix</keyword>
<dbReference type="GO" id="GO:0016020">
    <property type="term" value="C:membrane"/>
    <property type="evidence" value="ECO:0007669"/>
    <property type="project" value="UniProtKB-SubCell"/>
</dbReference>
<evidence type="ECO:0000256" key="4">
    <source>
        <dbReference type="ARBA" id="ARBA00023136"/>
    </source>
</evidence>
<feature type="transmembrane region" description="Helical" evidence="6">
    <location>
        <begin position="101"/>
        <end position="121"/>
    </location>
</feature>
<keyword evidence="9" id="KW-1185">Reference proteome</keyword>
<feature type="transmembrane region" description="Helical" evidence="6">
    <location>
        <begin position="78"/>
        <end position="95"/>
    </location>
</feature>
<organism evidence="8 9">
    <name type="scientific">Planotetraspora silvatica</name>
    <dbReference type="NCBI Taxonomy" id="234614"/>
    <lineage>
        <taxon>Bacteria</taxon>
        <taxon>Bacillati</taxon>
        <taxon>Actinomycetota</taxon>
        <taxon>Actinomycetes</taxon>
        <taxon>Streptosporangiales</taxon>
        <taxon>Streptosporangiaceae</taxon>
        <taxon>Planotetraspora</taxon>
    </lineage>
</organism>
<feature type="transmembrane region" description="Helical" evidence="6">
    <location>
        <begin position="283"/>
        <end position="299"/>
    </location>
</feature>
<proteinExistence type="predicted"/>
<feature type="transmembrane region" description="Helical" evidence="6">
    <location>
        <begin position="54"/>
        <end position="71"/>
    </location>
</feature>
<dbReference type="PANTHER" id="PTHR37422">
    <property type="entry name" value="TEICHURONIC ACID BIOSYNTHESIS PROTEIN TUAE"/>
    <property type="match status" value="1"/>
</dbReference>
<feature type="transmembrane region" description="Helical" evidence="6">
    <location>
        <begin position="331"/>
        <end position="352"/>
    </location>
</feature>
<dbReference type="PANTHER" id="PTHR37422:SF13">
    <property type="entry name" value="LIPOPOLYSACCHARIDE BIOSYNTHESIS PROTEIN PA4999-RELATED"/>
    <property type="match status" value="1"/>
</dbReference>
<accession>A0A8J3UJL3</accession>
<feature type="domain" description="O-antigen ligase-related" evidence="7">
    <location>
        <begin position="287"/>
        <end position="417"/>
    </location>
</feature>
<feature type="transmembrane region" description="Helical" evidence="6">
    <location>
        <begin position="256"/>
        <end position="276"/>
    </location>
</feature>
<feature type="transmembrane region" description="Helical" evidence="6">
    <location>
        <begin position="164"/>
        <end position="183"/>
    </location>
</feature>
<keyword evidence="2 6" id="KW-0812">Transmembrane</keyword>
<dbReference type="Pfam" id="PF04932">
    <property type="entry name" value="Wzy_C"/>
    <property type="match status" value="1"/>
</dbReference>
<feature type="transmembrane region" description="Helical" evidence="6">
    <location>
        <begin position="305"/>
        <end position="324"/>
    </location>
</feature>
<feature type="transmembrane region" description="Helical" evidence="6">
    <location>
        <begin position="195"/>
        <end position="215"/>
    </location>
</feature>
<comment type="subcellular location">
    <subcellularLocation>
        <location evidence="1">Membrane</location>
        <topology evidence="1">Multi-pass membrane protein</topology>
    </subcellularLocation>
</comment>
<evidence type="ECO:0000256" key="3">
    <source>
        <dbReference type="ARBA" id="ARBA00022989"/>
    </source>
</evidence>
<dbReference type="AlphaFoldDB" id="A0A8J3UJL3"/>
<feature type="transmembrane region" description="Helical" evidence="6">
    <location>
        <begin position="440"/>
        <end position="461"/>
    </location>
</feature>
<dbReference type="InterPro" id="IPR007016">
    <property type="entry name" value="O-antigen_ligase-rel_domated"/>
</dbReference>
<reference evidence="8" key="1">
    <citation type="submission" date="2021-01" db="EMBL/GenBank/DDBJ databases">
        <title>Whole genome shotgun sequence of Planotetraspora silvatica NBRC 100141.</title>
        <authorList>
            <person name="Komaki H."/>
            <person name="Tamura T."/>
        </authorList>
    </citation>
    <scope>NUCLEOTIDE SEQUENCE</scope>
    <source>
        <strain evidence="8">NBRC 100141</strain>
    </source>
</reference>
<feature type="region of interest" description="Disordered" evidence="5">
    <location>
        <begin position="499"/>
        <end position="528"/>
    </location>
</feature>
<keyword evidence="4 6" id="KW-0472">Membrane</keyword>
<feature type="transmembrane region" description="Helical" evidence="6">
    <location>
        <begin position="402"/>
        <end position="428"/>
    </location>
</feature>
<name>A0A8J3UJL3_9ACTN</name>
<dbReference type="EMBL" id="BOOQ01000010">
    <property type="protein sequence ID" value="GII45686.1"/>
    <property type="molecule type" value="Genomic_DNA"/>
</dbReference>
<dbReference type="Proteomes" id="UP000644610">
    <property type="component" value="Unassembled WGS sequence"/>
</dbReference>